<evidence type="ECO:0000313" key="2">
    <source>
        <dbReference type="EMBL" id="OMJ95434.1"/>
    </source>
</evidence>
<dbReference type="PANTHER" id="PTHR22734">
    <property type="entry name" value="U3 SMALL NUCLEOLAR RIBONUCLEOPROTEIN PROTEIN IMP4"/>
    <property type="match status" value="1"/>
</dbReference>
<dbReference type="GO" id="GO:0000470">
    <property type="term" value="P:maturation of LSU-rRNA"/>
    <property type="evidence" value="ECO:0007669"/>
    <property type="project" value="TreeGrafter"/>
</dbReference>
<feature type="domain" description="Brix" evidence="1">
    <location>
        <begin position="102"/>
        <end position="285"/>
    </location>
</feature>
<dbReference type="Pfam" id="PF04427">
    <property type="entry name" value="Brix"/>
    <property type="match status" value="1"/>
</dbReference>
<dbReference type="Proteomes" id="UP000187209">
    <property type="component" value="Unassembled WGS sequence"/>
</dbReference>
<dbReference type="FunFam" id="3.40.50.10480:FF:000002">
    <property type="entry name" value="Ribosome production factor 1"/>
    <property type="match status" value="1"/>
</dbReference>
<comment type="caution">
    <text evidence="2">The sequence shown here is derived from an EMBL/GenBank/DDBJ whole genome shotgun (WGS) entry which is preliminary data.</text>
</comment>
<accession>A0A1R2D2D4</accession>
<dbReference type="GO" id="GO:0000460">
    <property type="term" value="P:maturation of 5.8S rRNA"/>
    <property type="evidence" value="ECO:0007669"/>
    <property type="project" value="TreeGrafter"/>
</dbReference>
<dbReference type="GO" id="GO:0030687">
    <property type="term" value="C:preribosome, large subunit precursor"/>
    <property type="evidence" value="ECO:0007669"/>
    <property type="project" value="TreeGrafter"/>
</dbReference>
<reference evidence="2 3" key="1">
    <citation type="submission" date="2016-11" db="EMBL/GenBank/DDBJ databases">
        <title>The macronuclear genome of Stentor coeruleus: a giant cell with tiny introns.</title>
        <authorList>
            <person name="Slabodnick M."/>
            <person name="Ruby J.G."/>
            <person name="Reiff S.B."/>
            <person name="Swart E.C."/>
            <person name="Gosai S."/>
            <person name="Prabakaran S."/>
            <person name="Witkowska E."/>
            <person name="Larue G.E."/>
            <person name="Fisher S."/>
            <person name="Freeman R.M."/>
            <person name="Gunawardena J."/>
            <person name="Chu W."/>
            <person name="Stover N.A."/>
            <person name="Gregory B.D."/>
            <person name="Nowacki M."/>
            <person name="Derisi J."/>
            <person name="Roy S.W."/>
            <person name="Marshall W.F."/>
            <person name="Sood P."/>
        </authorList>
    </citation>
    <scope>NUCLEOTIDE SEQUENCE [LARGE SCALE GENOMIC DNA]</scope>
    <source>
        <strain evidence="2">WM001</strain>
    </source>
</reference>
<dbReference type="InterPro" id="IPR044281">
    <property type="entry name" value="IMP4/RPF1"/>
</dbReference>
<evidence type="ECO:0000259" key="1">
    <source>
        <dbReference type="PROSITE" id="PS50833"/>
    </source>
</evidence>
<dbReference type="SUPFAM" id="SSF52954">
    <property type="entry name" value="Class II aaRS ABD-related"/>
    <property type="match status" value="1"/>
</dbReference>
<keyword evidence="3" id="KW-1185">Reference proteome</keyword>
<sequence>MVKQEKTLSESKIKNLLPGVMNKSRKIQLMLKMKFELRKQKKKDRELRKKERKIKGLAPLQPKTIESMRVPEDSIVLEDNKEVKIDEAIDEFAKHFSGEIEPKIILTTKKKPSSKLIDFCQEFIGVIPNLEFYERRDFLIKDIIEYAKNREYTDLLIFNERNKEPEGLWIIHLPDGPTAHFKVSSTWKRKEIPNHGNPTGYNPELILKNFDARLGQRVARMFMALFPQKPEFRGRCVVTFKNQRDFIFFRHHRYIFKNEGQKIALQEVGPRMTLKLRSLQEGAFEVKNSKFEFLYHANMQVSRKKFFI</sequence>
<gene>
    <name evidence="2" type="ORF">SteCoe_1200</name>
</gene>
<evidence type="ECO:0000313" key="3">
    <source>
        <dbReference type="Proteomes" id="UP000187209"/>
    </source>
</evidence>
<proteinExistence type="predicted"/>
<organism evidence="2 3">
    <name type="scientific">Stentor coeruleus</name>
    <dbReference type="NCBI Taxonomy" id="5963"/>
    <lineage>
        <taxon>Eukaryota</taxon>
        <taxon>Sar</taxon>
        <taxon>Alveolata</taxon>
        <taxon>Ciliophora</taxon>
        <taxon>Postciliodesmatophora</taxon>
        <taxon>Heterotrichea</taxon>
        <taxon>Heterotrichida</taxon>
        <taxon>Stentoridae</taxon>
        <taxon>Stentor</taxon>
    </lineage>
</organism>
<dbReference type="EMBL" id="MPUH01000012">
    <property type="protein sequence ID" value="OMJ95434.1"/>
    <property type="molecule type" value="Genomic_DNA"/>
</dbReference>
<dbReference type="InterPro" id="IPR007109">
    <property type="entry name" value="Brix"/>
</dbReference>
<dbReference type="AlphaFoldDB" id="A0A1R2D2D4"/>
<name>A0A1R2D2D4_9CILI</name>
<dbReference type="PANTHER" id="PTHR22734:SF3">
    <property type="entry name" value="RIBOSOME PRODUCTION FACTOR 1"/>
    <property type="match status" value="1"/>
</dbReference>
<dbReference type="PROSITE" id="PS50833">
    <property type="entry name" value="BRIX"/>
    <property type="match status" value="1"/>
</dbReference>
<dbReference type="GO" id="GO:0005730">
    <property type="term" value="C:nucleolus"/>
    <property type="evidence" value="ECO:0007669"/>
    <property type="project" value="TreeGrafter"/>
</dbReference>
<dbReference type="Gene3D" id="3.40.50.10480">
    <property type="entry name" value="Probable brix-domain ribosomal biogenesis protein"/>
    <property type="match status" value="1"/>
</dbReference>
<protein>
    <recommendedName>
        <fullName evidence="1">Brix domain-containing protein</fullName>
    </recommendedName>
</protein>
<dbReference type="OrthoDB" id="264354at2759"/>
<dbReference type="GO" id="GO:0042134">
    <property type="term" value="F:rRNA primary transcript binding"/>
    <property type="evidence" value="ECO:0007669"/>
    <property type="project" value="InterPro"/>
</dbReference>
<dbReference type="SMART" id="SM00879">
    <property type="entry name" value="Brix"/>
    <property type="match status" value="1"/>
</dbReference>